<name>A0A0P8C5K4_9CYAN</name>
<dbReference type="GO" id="GO:0004713">
    <property type="term" value="F:protein tyrosine kinase activity"/>
    <property type="evidence" value="ECO:0007669"/>
    <property type="project" value="TreeGrafter"/>
</dbReference>
<dbReference type="NCBIfam" id="TIGR01007">
    <property type="entry name" value="eps_fam"/>
    <property type="match status" value="1"/>
</dbReference>
<keyword evidence="3" id="KW-0175">Coiled coil</keyword>
<keyword evidence="1" id="KW-0547">Nucleotide-binding</keyword>
<dbReference type="GO" id="GO:0005524">
    <property type="term" value="F:ATP binding"/>
    <property type="evidence" value="ECO:0007669"/>
    <property type="project" value="UniProtKB-KW"/>
</dbReference>
<dbReference type="Pfam" id="PF10609">
    <property type="entry name" value="ParA"/>
    <property type="match status" value="1"/>
</dbReference>
<comment type="caution">
    <text evidence="4">The sequence shown here is derived from an EMBL/GenBank/DDBJ whole genome shotgun (WGS) entry which is preliminary data.</text>
</comment>
<proteinExistence type="predicted"/>
<protein>
    <submittedName>
        <fullName evidence="4">Uncharacterized protein involved in exopolysaccharide biosynthesis</fullName>
    </submittedName>
</protein>
<feature type="coiled-coil region" evidence="3">
    <location>
        <begin position="377"/>
        <end position="404"/>
    </location>
</feature>
<dbReference type="InterPro" id="IPR033756">
    <property type="entry name" value="YlxH/NBP35"/>
</dbReference>
<reference evidence="4 5" key="1">
    <citation type="submission" date="2015-09" db="EMBL/GenBank/DDBJ databases">
        <title>Identification and resolution of microdiversity through metagenomic sequencing of parallel consortia.</title>
        <authorList>
            <person name="Nelson W.C."/>
            <person name="Romine M.F."/>
            <person name="Lindemann S.R."/>
        </authorList>
    </citation>
    <scope>NUCLEOTIDE SEQUENCE [LARGE SCALE GENOMIC DNA]</scope>
    <source>
        <strain evidence="4">Ana</strain>
    </source>
</reference>
<dbReference type="Proteomes" id="UP000050465">
    <property type="component" value="Unassembled WGS sequence"/>
</dbReference>
<dbReference type="EMBL" id="LJZR01000003">
    <property type="protein sequence ID" value="KPQ37001.1"/>
    <property type="molecule type" value="Genomic_DNA"/>
</dbReference>
<dbReference type="SUPFAM" id="SSF52540">
    <property type="entry name" value="P-loop containing nucleoside triphosphate hydrolases"/>
    <property type="match status" value="1"/>
</dbReference>
<dbReference type="InterPro" id="IPR005702">
    <property type="entry name" value="Wzc-like_C"/>
</dbReference>
<dbReference type="InterPro" id="IPR027417">
    <property type="entry name" value="P-loop_NTPase"/>
</dbReference>
<evidence type="ECO:0000313" key="4">
    <source>
        <dbReference type="EMBL" id="KPQ37001.1"/>
    </source>
</evidence>
<dbReference type="GO" id="GO:0005886">
    <property type="term" value="C:plasma membrane"/>
    <property type="evidence" value="ECO:0007669"/>
    <property type="project" value="TreeGrafter"/>
</dbReference>
<keyword evidence="2" id="KW-0067">ATP-binding</keyword>
<sequence length="747" mass="81082">MIYEERIEEIDLQRYWLVLKRRWRPATGVFITTVLAAFASAASPESLYQASAKLLLRTDQTAALTGIQDLGELKTLKQTSDPLATQAEIIFSLPILEDTIRVLDLKDAENVLVSPSDLAKNLSVEPLEETDLIAVSYRSGQPELSAAVVNQIMRSYIEANVSSNRSEVTAARRFLEDELPRAKAEADAVSAALRDFDEANNIVALPEEAGAAVAAIANLDNQIHQAKVALVATESQATQLSRQLGMSAQQALALASLNQSPAIQSSLAELQAVRSELATTRTRYTAAHPAVRALERKEAALSSVLGSRVSTETGGVPGQAINTGALSMSSIDEKLAEQLVEAEVARVSNYNQLATLVATRDAYQEQSSIFPGLKKTQTELEQRQASAQRNYETLRLRLQEIKLAENRNVGNARIVEFAVPPELPTVEGATKPLLAGAVVGVFLGIATAFFLDLIDRTLKTVKDGEKIFGYTLLGVIPYFELPSGYELPEDSAEEDGMPSRRIITLESIYPILSGAYQMLQANLRFISSDQRLKALSITSSVAGEGKSEVCANLATTVAQTNRRVLLVDADMRSPSQHHLWNLINAVGLSHVLVGEGSLERALQPVTDNLTIMTAGVVPPNPMALLDSERMASLIELFREQFDYIIFDTPSLTGSADAAVLGNLTDGVLMVMRPRQVTYDRAIAAKSLLDRSGANVLGMIANGVDSKNDFGEYSYDARELTDLASRTARIASERLQNGRQTVAVNGRR</sequence>
<accession>A0A0P8C5K4</accession>
<dbReference type="PANTHER" id="PTHR32309">
    <property type="entry name" value="TYROSINE-PROTEIN KINASE"/>
    <property type="match status" value="1"/>
</dbReference>
<evidence type="ECO:0000256" key="2">
    <source>
        <dbReference type="ARBA" id="ARBA00022840"/>
    </source>
</evidence>
<organism evidence="4 5">
    <name type="scientific">Phormidesmis priestleyi Ana</name>
    <dbReference type="NCBI Taxonomy" id="1666911"/>
    <lineage>
        <taxon>Bacteria</taxon>
        <taxon>Bacillati</taxon>
        <taxon>Cyanobacteriota</taxon>
        <taxon>Cyanophyceae</taxon>
        <taxon>Leptolyngbyales</taxon>
        <taxon>Leptolyngbyaceae</taxon>
        <taxon>Phormidesmis</taxon>
    </lineage>
</organism>
<gene>
    <name evidence="4" type="ORF">HLUCCA11_03530</name>
</gene>
<evidence type="ECO:0000256" key="3">
    <source>
        <dbReference type="SAM" id="Coils"/>
    </source>
</evidence>
<dbReference type="STRING" id="1666911.HLUCCA11_03530"/>
<dbReference type="PATRIC" id="fig|1666911.3.peg.3558"/>
<dbReference type="CDD" id="cd05387">
    <property type="entry name" value="BY-kinase"/>
    <property type="match status" value="1"/>
</dbReference>
<dbReference type="PANTHER" id="PTHR32309:SF13">
    <property type="entry name" value="FERRIC ENTEROBACTIN TRANSPORT PROTEIN FEPE"/>
    <property type="match status" value="1"/>
</dbReference>
<dbReference type="InterPro" id="IPR050445">
    <property type="entry name" value="Bact_polysacc_biosynth/exp"/>
</dbReference>
<evidence type="ECO:0000313" key="5">
    <source>
        <dbReference type="Proteomes" id="UP000050465"/>
    </source>
</evidence>
<dbReference type="AlphaFoldDB" id="A0A0P8C5K4"/>
<dbReference type="Gene3D" id="3.40.50.300">
    <property type="entry name" value="P-loop containing nucleotide triphosphate hydrolases"/>
    <property type="match status" value="1"/>
</dbReference>
<evidence type="ECO:0000256" key="1">
    <source>
        <dbReference type="ARBA" id="ARBA00022741"/>
    </source>
</evidence>